<dbReference type="EMBL" id="GBXM01034342">
    <property type="protein sequence ID" value="JAH74235.1"/>
    <property type="molecule type" value="Transcribed_RNA"/>
</dbReference>
<sequence>MSHNPNQVESNYRYIFTFPYSVHMKCLRYKSRGAVREGVG</sequence>
<organism evidence="1">
    <name type="scientific">Anguilla anguilla</name>
    <name type="common">European freshwater eel</name>
    <name type="synonym">Muraena anguilla</name>
    <dbReference type="NCBI Taxonomy" id="7936"/>
    <lineage>
        <taxon>Eukaryota</taxon>
        <taxon>Metazoa</taxon>
        <taxon>Chordata</taxon>
        <taxon>Craniata</taxon>
        <taxon>Vertebrata</taxon>
        <taxon>Euteleostomi</taxon>
        <taxon>Actinopterygii</taxon>
        <taxon>Neopterygii</taxon>
        <taxon>Teleostei</taxon>
        <taxon>Anguilliformes</taxon>
        <taxon>Anguillidae</taxon>
        <taxon>Anguilla</taxon>
    </lineage>
</organism>
<proteinExistence type="predicted"/>
<accession>A0A0E9V9W5</accession>
<protein>
    <submittedName>
        <fullName evidence="1">Uncharacterized protein</fullName>
    </submittedName>
</protein>
<reference evidence="1" key="1">
    <citation type="submission" date="2014-11" db="EMBL/GenBank/DDBJ databases">
        <authorList>
            <person name="Amaro Gonzalez C."/>
        </authorList>
    </citation>
    <scope>NUCLEOTIDE SEQUENCE</scope>
</reference>
<name>A0A0E9V9W5_ANGAN</name>
<reference evidence="1" key="2">
    <citation type="journal article" date="2015" name="Fish Shellfish Immunol.">
        <title>Early steps in the European eel (Anguilla anguilla)-Vibrio vulnificus interaction in the gills: Role of the RtxA13 toxin.</title>
        <authorList>
            <person name="Callol A."/>
            <person name="Pajuelo D."/>
            <person name="Ebbesson L."/>
            <person name="Teles M."/>
            <person name="MacKenzie S."/>
            <person name="Amaro C."/>
        </authorList>
    </citation>
    <scope>NUCLEOTIDE SEQUENCE</scope>
</reference>
<dbReference type="AlphaFoldDB" id="A0A0E9V9W5"/>
<evidence type="ECO:0000313" key="1">
    <source>
        <dbReference type="EMBL" id="JAH74235.1"/>
    </source>
</evidence>